<organism evidence="3 4">
    <name type="scientific">Comamonas odontotermitis</name>
    <dbReference type="NCBI Taxonomy" id="379895"/>
    <lineage>
        <taxon>Bacteria</taxon>
        <taxon>Pseudomonadati</taxon>
        <taxon>Pseudomonadota</taxon>
        <taxon>Betaproteobacteria</taxon>
        <taxon>Burkholderiales</taxon>
        <taxon>Comamonadaceae</taxon>
        <taxon>Comamonas</taxon>
    </lineage>
</organism>
<keyword evidence="2" id="KW-0472">Membrane</keyword>
<feature type="transmembrane region" description="Helical" evidence="2">
    <location>
        <begin position="90"/>
        <end position="106"/>
    </location>
</feature>
<evidence type="ECO:0000313" key="4">
    <source>
        <dbReference type="Proteomes" id="UP000562492"/>
    </source>
</evidence>
<feature type="transmembrane region" description="Helical" evidence="2">
    <location>
        <begin position="118"/>
        <end position="139"/>
    </location>
</feature>
<sequence length="244" mass="27268">MKRLNPIQRFAVLAFVGIIVLTTVWTRLSPWISYPVAIISKEGLEDLASGWVKQVQISPGKMEVDTNVGIANAQTGGRWVEISVDADPGRYAYGFPIFLALLLAAWRKGRVWRAIVGYIVLLPFQAFSICTSLLMQVVLATNLDLRLLKISQGQLEGLAYGYQLGSLVLPTLVPFLLWLWMDRQFVNDVLVEAWKKNIQPRIAPRPMIVKPPPPPPPEQVIRPAETGPEISHSVSITLPPRNDR</sequence>
<dbReference type="Proteomes" id="UP000562492">
    <property type="component" value="Unassembled WGS sequence"/>
</dbReference>
<comment type="caution">
    <text evidence="3">The sequence shown here is derived from an EMBL/GenBank/DDBJ whole genome shotgun (WGS) entry which is preliminary data.</text>
</comment>
<feature type="region of interest" description="Disordered" evidence="1">
    <location>
        <begin position="205"/>
        <end position="244"/>
    </location>
</feature>
<keyword evidence="4" id="KW-1185">Reference proteome</keyword>
<proteinExistence type="predicted"/>
<reference evidence="3 4" key="1">
    <citation type="submission" date="2020-08" db="EMBL/GenBank/DDBJ databases">
        <title>Functional genomics of gut bacteria from endangered species of beetles.</title>
        <authorList>
            <person name="Carlos-Shanley C."/>
        </authorList>
    </citation>
    <scope>NUCLEOTIDE SEQUENCE [LARGE SCALE GENOMIC DNA]</scope>
    <source>
        <strain evidence="3 4">S00124</strain>
    </source>
</reference>
<gene>
    <name evidence="3" type="ORF">HNP33_000093</name>
</gene>
<name>A0ABR6RA75_9BURK</name>
<evidence type="ECO:0000313" key="3">
    <source>
        <dbReference type="EMBL" id="MBB6576045.1"/>
    </source>
</evidence>
<dbReference type="NCBIfam" id="NF041730">
    <property type="entry name" value="XrtH_assoc"/>
    <property type="match status" value="1"/>
</dbReference>
<evidence type="ECO:0000256" key="1">
    <source>
        <dbReference type="SAM" id="MobiDB-lite"/>
    </source>
</evidence>
<keyword evidence="2" id="KW-0812">Transmembrane</keyword>
<keyword evidence="2" id="KW-1133">Transmembrane helix</keyword>
<protein>
    <recommendedName>
        <fullName evidence="5">Exosortase/archaeosortase family protein</fullName>
    </recommendedName>
</protein>
<feature type="compositionally biased region" description="Pro residues" evidence="1">
    <location>
        <begin position="209"/>
        <end position="218"/>
    </location>
</feature>
<evidence type="ECO:0008006" key="5">
    <source>
        <dbReference type="Google" id="ProtNLM"/>
    </source>
</evidence>
<accession>A0ABR6RA75</accession>
<dbReference type="EMBL" id="JACHKZ010000001">
    <property type="protein sequence ID" value="MBB6576045.1"/>
    <property type="molecule type" value="Genomic_DNA"/>
</dbReference>
<dbReference type="RefSeq" id="WP_184704151.1">
    <property type="nucleotide sequence ID" value="NZ_JACHKZ010000001.1"/>
</dbReference>
<evidence type="ECO:0000256" key="2">
    <source>
        <dbReference type="SAM" id="Phobius"/>
    </source>
</evidence>
<dbReference type="InterPro" id="IPR049823">
    <property type="entry name" value="XrtH_assoc"/>
</dbReference>
<feature type="transmembrane region" description="Helical" evidence="2">
    <location>
        <begin position="159"/>
        <end position="180"/>
    </location>
</feature>